<organism evidence="3 4">
    <name type="scientific">Cladorrhinum samala</name>
    <dbReference type="NCBI Taxonomy" id="585594"/>
    <lineage>
        <taxon>Eukaryota</taxon>
        <taxon>Fungi</taxon>
        <taxon>Dikarya</taxon>
        <taxon>Ascomycota</taxon>
        <taxon>Pezizomycotina</taxon>
        <taxon>Sordariomycetes</taxon>
        <taxon>Sordariomycetidae</taxon>
        <taxon>Sordariales</taxon>
        <taxon>Podosporaceae</taxon>
        <taxon>Cladorrhinum</taxon>
    </lineage>
</organism>
<sequence length="216" mass="22447">MKPSRLIALLISAASTTVSAADDDDNSLRTATVYIQPITPPSSAVPIPSLLAELQYPASASTSPGSEQPSVISYEAPDLDSSSSSPSSLAKIGTYDPVSKQWSSSTSVVSTKNFRKGYSPHFLLSVGDGGDVVSVTLKGVRIDAGQTRDFGPQVVVRRTDEGGVEPSLGKNVVLSPDGRKVGAEGETEKSFLQKYWWAIAIGAALMLSGGGGDDGK</sequence>
<gene>
    <name evidence="3" type="ORF">QBC42DRAFT_272665</name>
</gene>
<keyword evidence="4" id="KW-1185">Reference proteome</keyword>
<evidence type="ECO:0000256" key="1">
    <source>
        <dbReference type="SAM" id="MobiDB-lite"/>
    </source>
</evidence>
<dbReference type="Pfam" id="PF21203">
    <property type="entry name" value="ECM10"/>
    <property type="match status" value="1"/>
</dbReference>
<feature type="chain" id="PRO_5043597431" description="ER membrane protein complex subunit 10" evidence="2">
    <location>
        <begin position="21"/>
        <end position="216"/>
    </location>
</feature>
<keyword evidence="2" id="KW-0732">Signal</keyword>
<feature type="region of interest" description="Disordered" evidence="1">
    <location>
        <begin position="59"/>
        <end position="90"/>
    </location>
</feature>
<evidence type="ECO:0008006" key="5">
    <source>
        <dbReference type="Google" id="ProtNLM"/>
    </source>
</evidence>
<dbReference type="AlphaFoldDB" id="A0AAV9HHG0"/>
<accession>A0AAV9HHG0</accession>
<proteinExistence type="predicted"/>
<evidence type="ECO:0000256" key="2">
    <source>
        <dbReference type="SAM" id="SignalP"/>
    </source>
</evidence>
<evidence type="ECO:0000313" key="4">
    <source>
        <dbReference type="Proteomes" id="UP001321749"/>
    </source>
</evidence>
<feature type="compositionally biased region" description="Low complexity" evidence="1">
    <location>
        <begin position="79"/>
        <end position="89"/>
    </location>
</feature>
<comment type="caution">
    <text evidence="3">The sequence shown here is derived from an EMBL/GenBank/DDBJ whole genome shotgun (WGS) entry which is preliminary data.</text>
</comment>
<evidence type="ECO:0000313" key="3">
    <source>
        <dbReference type="EMBL" id="KAK4460301.1"/>
    </source>
</evidence>
<dbReference type="PANTHER" id="PTHR39219:SF1">
    <property type="entry name" value="ER MEMBRANE PROTEIN COMPLEX SUBUNIT 10"/>
    <property type="match status" value="1"/>
</dbReference>
<feature type="signal peptide" evidence="2">
    <location>
        <begin position="1"/>
        <end position="20"/>
    </location>
</feature>
<dbReference type="PANTHER" id="PTHR39219">
    <property type="entry name" value="ER MEMBRANE PROTEIN COMPLEX SUBUNIT 10"/>
    <property type="match status" value="1"/>
</dbReference>
<dbReference type="EMBL" id="MU865015">
    <property type="protein sequence ID" value="KAK4460301.1"/>
    <property type="molecule type" value="Genomic_DNA"/>
</dbReference>
<reference evidence="3" key="2">
    <citation type="submission" date="2023-06" db="EMBL/GenBank/DDBJ databases">
        <authorList>
            <consortium name="Lawrence Berkeley National Laboratory"/>
            <person name="Mondo S.J."/>
            <person name="Hensen N."/>
            <person name="Bonometti L."/>
            <person name="Westerberg I."/>
            <person name="Brannstrom I.O."/>
            <person name="Guillou S."/>
            <person name="Cros-Aarteil S."/>
            <person name="Calhoun S."/>
            <person name="Haridas S."/>
            <person name="Kuo A."/>
            <person name="Pangilinan J."/>
            <person name="Riley R."/>
            <person name="Labutti K."/>
            <person name="Andreopoulos B."/>
            <person name="Lipzen A."/>
            <person name="Chen C."/>
            <person name="Yanf M."/>
            <person name="Daum C."/>
            <person name="Ng V."/>
            <person name="Clum A."/>
            <person name="Steindorff A."/>
            <person name="Ohm R."/>
            <person name="Martin F."/>
            <person name="Silar P."/>
            <person name="Natvig D."/>
            <person name="Lalanne C."/>
            <person name="Gautier V."/>
            <person name="Ament-Velasquez S.L."/>
            <person name="Kruys A."/>
            <person name="Hutchinson M.I."/>
            <person name="Powell A.J."/>
            <person name="Barry K."/>
            <person name="Miller A.N."/>
            <person name="Grigoriev I.V."/>
            <person name="Debuchy R."/>
            <person name="Gladieux P."/>
            <person name="Thoren M.H."/>
            <person name="Johannesson H."/>
        </authorList>
    </citation>
    <scope>NUCLEOTIDE SEQUENCE</scope>
    <source>
        <strain evidence="3">PSN324</strain>
    </source>
</reference>
<dbReference type="Proteomes" id="UP001321749">
    <property type="component" value="Unassembled WGS sequence"/>
</dbReference>
<feature type="compositionally biased region" description="Polar residues" evidence="1">
    <location>
        <begin position="59"/>
        <end position="71"/>
    </location>
</feature>
<protein>
    <recommendedName>
        <fullName evidence="5">ER membrane protein complex subunit 10</fullName>
    </recommendedName>
</protein>
<reference evidence="3" key="1">
    <citation type="journal article" date="2023" name="Mol. Phylogenet. Evol.">
        <title>Genome-scale phylogeny and comparative genomics of the fungal order Sordariales.</title>
        <authorList>
            <person name="Hensen N."/>
            <person name="Bonometti L."/>
            <person name="Westerberg I."/>
            <person name="Brannstrom I.O."/>
            <person name="Guillou S."/>
            <person name="Cros-Aarteil S."/>
            <person name="Calhoun S."/>
            <person name="Haridas S."/>
            <person name="Kuo A."/>
            <person name="Mondo S."/>
            <person name="Pangilinan J."/>
            <person name="Riley R."/>
            <person name="LaButti K."/>
            <person name="Andreopoulos B."/>
            <person name="Lipzen A."/>
            <person name="Chen C."/>
            <person name="Yan M."/>
            <person name="Daum C."/>
            <person name="Ng V."/>
            <person name="Clum A."/>
            <person name="Steindorff A."/>
            <person name="Ohm R.A."/>
            <person name="Martin F."/>
            <person name="Silar P."/>
            <person name="Natvig D.O."/>
            <person name="Lalanne C."/>
            <person name="Gautier V."/>
            <person name="Ament-Velasquez S.L."/>
            <person name="Kruys A."/>
            <person name="Hutchinson M.I."/>
            <person name="Powell A.J."/>
            <person name="Barry K."/>
            <person name="Miller A.N."/>
            <person name="Grigoriev I.V."/>
            <person name="Debuchy R."/>
            <person name="Gladieux P."/>
            <person name="Hiltunen Thoren M."/>
            <person name="Johannesson H."/>
        </authorList>
    </citation>
    <scope>NUCLEOTIDE SEQUENCE</scope>
    <source>
        <strain evidence="3">PSN324</strain>
    </source>
</reference>
<name>A0AAV9HHG0_9PEZI</name>